<evidence type="ECO:0000256" key="6">
    <source>
        <dbReference type="SAM" id="Phobius"/>
    </source>
</evidence>
<evidence type="ECO:0000256" key="3">
    <source>
        <dbReference type="ARBA" id="ARBA00022692"/>
    </source>
</evidence>
<keyword evidence="4 6" id="KW-1133">Transmembrane helix</keyword>
<keyword evidence="2" id="KW-1003">Cell membrane</keyword>
<evidence type="ECO:0000313" key="8">
    <source>
        <dbReference type="Proteomes" id="UP000533476"/>
    </source>
</evidence>
<feature type="transmembrane region" description="Helical" evidence="6">
    <location>
        <begin position="52"/>
        <end position="73"/>
    </location>
</feature>
<feature type="transmembrane region" description="Helical" evidence="6">
    <location>
        <begin position="116"/>
        <end position="137"/>
    </location>
</feature>
<dbReference type="Pfam" id="PF02361">
    <property type="entry name" value="CbiQ"/>
    <property type="match status" value="1"/>
</dbReference>
<proteinExistence type="predicted"/>
<dbReference type="RefSeq" id="WP_169101112.1">
    <property type="nucleotide sequence ID" value="NZ_JABBVZ010000060.1"/>
</dbReference>
<dbReference type="AlphaFoldDB" id="A0A7Y0Q3R0"/>
<sequence>MTEDFELLRYITIGQYLPGHSIAHRLDPAVKLFSAIILILTIAFLSNYLANALAFAIVLGLVALSGVPIGYSLSGLRPALWFIIALLLLELLFSPVKGTVLWHYAVLHVSTYSLRLTVTSLLRLIDFILLISVFTLTTRTNDVTRAMERISSPLQYLKVPTRELALIMTIALRFVPTFALEMERIMKAQASRGGGLTQAPKWNIVAQARARLPLIIPLFLIALRRAEDLVIAMESRGYVPNQERTAYRQYHLVLRDWVALGIAVVLCVGLIVV</sequence>
<dbReference type="CDD" id="cd16914">
    <property type="entry name" value="EcfT"/>
    <property type="match status" value="1"/>
</dbReference>
<protein>
    <submittedName>
        <fullName evidence="7">Energy-coupling factor transporter transmembrane protein EcfT</fullName>
    </submittedName>
</protein>
<dbReference type="InterPro" id="IPR003339">
    <property type="entry name" value="ABC/ECF_trnsptr_transmembrane"/>
</dbReference>
<evidence type="ECO:0000313" key="7">
    <source>
        <dbReference type="EMBL" id="NMP23645.1"/>
    </source>
</evidence>
<dbReference type="EMBL" id="JABBVZ010000060">
    <property type="protein sequence ID" value="NMP23645.1"/>
    <property type="molecule type" value="Genomic_DNA"/>
</dbReference>
<evidence type="ECO:0000256" key="1">
    <source>
        <dbReference type="ARBA" id="ARBA00004141"/>
    </source>
</evidence>
<dbReference type="InterPro" id="IPR051611">
    <property type="entry name" value="ECF_transporter_component"/>
</dbReference>
<evidence type="ECO:0000256" key="2">
    <source>
        <dbReference type="ARBA" id="ARBA00022475"/>
    </source>
</evidence>
<name>A0A7Y0Q3R0_9FIRM</name>
<dbReference type="GO" id="GO:0005886">
    <property type="term" value="C:plasma membrane"/>
    <property type="evidence" value="ECO:0007669"/>
    <property type="project" value="UniProtKB-ARBA"/>
</dbReference>
<keyword evidence="8" id="KW-1185">Reference proteome</keyword>
<feature type="transmembrane region" description="Helical" evidence="6">
    <location>
        <begin position="252"/>
        <end position="272"/>
    </location>
</feature>
<feature type="transmembrane region" description="Helical" evidence="6">
    <location>
        <begin position="28"/>
        <end position="45"/>
    </location>
</feature>
<organism evidence="7 8">
    <name type="scientific">Sulfobacillus harzensis</name>
    <dbReference type="NCBI Taxonomy" id="2729629"/>
    <lineage>
        <taxon>Bacteria</taxon>
        <taxon>Bacillati</taxon>
        <taxon>Bacillota</taxon>
        <taxon>Clostridia</taxon>
        <taxon>Eubacteriales</taxon>
        <taxon>Clostridiales Family XVII. Incertae Sedis</taxon>
        <taxon>Sulfobacillus</taxon>
    </lineage>
</organism>
<comment type="subcellular location">
    <subcellularLocation>
        <location evidence="1">Membrane</location>
        <topology evidence="1">Multi-pass membrane protein</topology>
    </subcellularLocation>
</comment>
<comment type="caution">
    <text evidence="7">The sequence shown here is derived from an EMBL/GenBank/DDBJ whole genome shotgun (WGS) entry which is preliminary data.</text>
</comment>
<evidence type="ECO:0000256" key="5">
    <source>
        <dbReference type="ARBA" id="ARBA00023136"/>
    </source>
</evidence>
<dbReference type="Proteomes" id="UP000533476">
    <property type="component" value="Unassembled WGS sequence"/>
</dbReference>
<accession>A0A7Y0Q3R0</accession>
<dbReference type="PANTHER" id="PTHR34857">
    <property type="entry name" value="SLL0384 PROTEIN"/>
    <property type="match status" value="1"/>
</dbReference>
<gene>
    <name evidence="7" type="ORF">HIJ39_14980</name>
</gene>
<keyword evidence="3 6" id="KW-0812">Transmembrane</keyword>
<reference evidence="7 8" key="1">
    <citation type="submission" date="2020-04" db="EMBL/GenBank/DDBJ databases">
        <authorList>
            <person name="Zhang R."/>
            <person name="Schippers A."/>
        </authorList>
    </citation>
    <scope>NUCLEOTIDE SEQUENCE [LARGE SCALE GENOMIC DNA]</scope>
    <source>
        <strain evidence="7 8">DSM 109850</strain>
    </source>
</reference>
<feature type="transmembrane region" description="Helical" evidence="6">
    <location>
        <begin position="79"/>
        <end position="104"/>
    </location>
</feature>
<evidence type="ECO:0000256" key="4">
    <source>
        <dbReference type="ARBA" id="ARBA00022989"/>
    </source>
</evidence>
<dbReference type="PANTHER" id="PTHR34857:SF2">
    <property type="entry name" value="SLL0384 PROTEIN"/>
    <property type="match status" value="1"/>
</dbReference>
<keyword evidence="5 6" id="KW-0472">Membrane</keyword>